<name>A0A917V7U0_9HYPH</name>
<keyword evidence="3" id="KW-0472">Membrane</keyword>
<organism evidence="4 5">
    <name type="scientific">Salinarimonas ramus</name>
    <dbReference type="NCBI Taxonomy" id="690164"/>
    <lineage>
        <taxon>Bacteria</taxon>
        <taxon>Pseudomonadati</taxon>
        <taxon>Pseudomonadota</taxon>
        <taxon>Alphaproteobacteria</taxon>
        <taxon>Hyphomicrobiales</taxon>
        <taxon>Salinarimonadaceae</taxon>
        <taxon>Salinarimonas</taxon>
    </lineage>
</organism>
<feature type="transmembrane region" description="Helical" evidence="3">
    <location>
        <begin position="39"/>
        <end position="60"/>
    </location>
</feature>
<dbReference type="Gene3D" id="2.40.50.100">
    <property type="match status" value="1"/>
</dbReference>
<dbReference type="GO" id="GO:1990281">
    <property type="term" value="C:efflux pump complex"/>
    <property type="evidence" value="ECO:0007669"/>
    <property type="project" value="TreeGrafter"/>
</dbReference>
<evidence type="ECO:0000256" key="3">
    <source>
        <dbReference type="SAM" id="Phobius"/>
    </source>
</evidence>
<evidence type="ECO:0000256" key="1">
    <source>
        <dbReference type="SAM" id="Coils"/>
    </source>
</evidence>
<evidence type="ECO:0000256" key="2">
    <source>
        <dbReference type="SAM" id="MobiDB-lite"/>
    </source>
</evidence>
<accession>A0A917V7U0</accession>
<keyword evidence="3" id="KW-0812">Transmembrane</keyword>
<dbReference type="Gene3D" id="2.40.30.170">
    <property type="match status" value="1"/>
</dbReference>
<evidence type="ECO:0000313" key="5">
    <source>
        <dbReference type="Proteomes" id="UP000600449"/>
    </source>
</evidence>
<dbReference type="SUPFAM" id="SSF111369">
    <property type="entry name" value="HlyD-like secretion proteins"/>
    <property type="match status" value="2"/>
</dbReference>
<dbReference type="GO" id="GO:0015562">
    <property type="term" value="F:efflux transmembrane transporter activity"/>
    <property type="evidence" value="ECO:0007669"/>
    <property type="project" value="TreeGrafter"/>
</dbReference>
<feature type="region of interest" description="Disordered" evidence="2">
    <location>
        <begin position="1"/>
        <end position="28"/>
    </location>
</feature>
<dbReference type="EMBL" id="BMMF01000013">
    <property type="protein sequence ID" value="GGK48500.1"/>
    <property type="molecule type" value="Genomic_DNA"/>
</dbReference>
<reference evidence="4 5" key="1">
    <citation type="journal article" date="2014" name="Int. J. Syst. Evol. Microbiol.">
        <title>Complete genome sequence of Corynebacterium casei LMG S-19264T (=DSM 44701T), isolated from a smear-ripened cheese.</title>
        <authorList>
            <consortium name="US DOE Joint Genome Institute (JGI-PGF)"/>
            <person name="Walter F."/>
            <person name="Albersmeier A."/>
            <person name="Kalinowski J."/>
            <person name="Ruckert C."/>
        </authorList>
    </citation>
    <scope>NUCLEOTIDE SEQUENCE [LARGE SCALE GENOMIC DNA]</scope>
    <source>
        <strain evidence="4 5">CGMCC 1.9161</strain>
    </source>
</reference>
<dbReference type="RefSeq" id="WP_188914971.1">
    <property type="nucleotide sequence ID" value="NZ_BMMF01000013.1"/>
</dbReference>
<evidence type="ECO:0000313" key="4">
    <source>
        <dbReference type="EMBL" id="GGK48500.1"/>
    </source>
</evidence>
<feature type="coiled-coil region" evidence="1">
    <location>
        <begin position="146"/>
        <end position="232"/>
    </location>
</feature>
<feature type="compositionally biased region" description="Basic and acidic residues" evidence="2">
    <location>
        <begin position="1"/>
        <end position="23"/>
    </location>
</feature>
<dbReference type="PANTHER" id="PTHR30469">
    <property type="entry name" value="MULTIDRUG RESISTANCE PROTEIN MDTA"/>
    <property type="match status" value="1"/>
</dbReference>
<keyword evidence="5" id="KW-1185">Reference proteome</keyword>
<dbReference type="AlphaFoldDB" id="A0A917V7U0"/>
<keyword evidence="1" id="KW-0175">Coiled coil</keyword>
<dbReference type="Gene3D" id="2.40.420.20">
    <property type="match status" value="1"/>
</dbReference>
<gene>
    <name evidence="4" type="ORF">GCM10011322_39390</name>
</gene>
<sequence>MDARVNDEPPFAADREADPDRPAPRRPSVLSRIGRGLRLLVMVILPIALIVGALAGFGWMRATKPTVPVERQGEVARPIAAIVADPGPVQPTLTVYGRIVSGRSVDIRALVSGPIVSVSDALVDGGRVAAGDPLVTIDPFAYEGALVRANADLAEAQARIAELEARTRQETDAIERARDQLVIAERDLDRISTLRDSGSASARALDDVELRVSQARAALETRENQLAIYEAQRAALDASLDRLLFAVSQAERNLADTVLRAPFDALVSDVGAEVGKVVSLNDRIATLVATERLEARFLLSDAQYARLAPDGGLVGRPVTVIWSAGESEIRRAATITRVASAAQDASFAVYASFDEAADAEVLRPGAFVEARLADRVYENALTLPVTALYDGGVFTVDGESRLARVPVEILAWGEDEAVVRAPEIAAGTTILASRLTAAGAGQLVEIRTPAADAEVGR</sequence>
<dbReference type="PANTHER" id="PTHR30469:SF15">
    <property type="entry name" value="HLYD FAMILY OF SECRETION PROTEINS"/>
    <property type="match status" value="1"/>
</dbReference>
<comment type="caution">
    <text evidence="4">The sequence shown here is derived from an EMBL/GenBank/DDBJ whole genome shotgun (WGS) entry which is preliminary data.</text>
</comment>
<dbReference type="Proteomes" id="UP000600449">
    <property type="component" value="Unassembled WGS sequence"/>
</dbReference>
<dbReference type="Gene3D" id="1.10.287.470">
    <property type="entry name" value="Helix hairpin bin"/>
    <property type="match status" value="1"/>
</dbReference>
<keyword evidence="3" id="KW-1133">Transmembrane helix</keyword>
<protein>
    <submittedName>
        <fullName evidence="4">Secretion protein HlyD</fullName>
    </submittedName>
</protein>
<proteinExistence type="predicted"/>